<reference evidence="1" key="1">
    <citation type="journal article" date="2014" name="Front. Microbiol.">
        <title>High frequency of phylogenetically diverse reductive dehalogenase-homologous genes in deep subseafloor sedimentary metagenomes.</title>
        <authorList>
            <person name="Kawai M."/>
            <person name="Futagami T."/>
            <person name="Toyoda A."/>
            <person name="Takaki Y."/>
            <person name="Nishi S."/>
            <person name="Hori S."/>
            <person name="Arai W."/>
            <person name="Tsubouchi T."/>
            <person name="Morono Y."/>
            <person name="Uchiyama I."/>
            <person name="Ito T."/>
            <person name="Fujiyama A."/>
            <person name="Inagaki F."/>
            <person name="Takami H."/>
        </authorList>
    </citation>
    <scope>NUCLEOTIDE SEQUENCE</scope>
    <source>
        <strain evidence="1">Expedition CK06-06</strain>
    </source>
</reference>
<accession>X1N439</accession>
<evidence type="ECO:0008006" key="2">
    <source>
        <dbReference type="Google" id="ProtNLM"/>
    </source>
</evidence>
<comment type="caution">
    <text evidence="1">The sequence shown here is derived from an EMBL/GenBank/DDBJ whole genome shotgun (WGS) entry which is preliminary data.</text>
</comment>
<dbReference type="InterPro" id="IPR009057">
    <property type="entry name" value="Homeodomain-like_sf"/>
</dbReference>
<name>X1N439_9ZZZZ</name>
<dbReference type="SUPFAM" id="SSF46689">
    <property type="entry name" value="Homeodomain-like"/>
    <property type="match status" value="1"/>
</dbReference>
<evidence type="ECO:0000313" key="1">
    <source>
        <dbReference type="EMBL" id="GAI24996.1"/>
    </source>
</evidence>
<dbReference type="EMBL" id="BARV01017587">
    <property type="protein sequence ID" value="GAI24996.1"/>
    <property type="molecule type" value="Genomic_DNA"/>
</dbReference>
<dbReference type="AlphaFoldDB" id="X1N439"/>
<sequence length="161" mass="18797">MFPLQIKRHVSFEELKNLFRKTDKKSLAIRYLAILKMYEGEDAPKAAREVYVTPQSVRNWVHRWNEQGPKGLIPEPQSGRPPVLKEEEREVLINDVLKSPREIDYDFSTWTLKAIVGHVKKKFGKEMSISGVDRMLKRENLSRVVPRPMLAKADPQKKLNF</sequence>
<dbReference type="Pfam" id="PF13565">
    <property type="entry name" value="HTH_32"/>
    <property type="match status" value="1"/>
</dbReference>
<protein>
    <recommendedName>
        <fullName evidence="2">Winged helix-turn helix domain-containing protein</fullName>
    </recommendedName>
</protein>
<proteinExistence type="predicted"/>
<gene>
    <name evidence="1" type="ORF">S06H3_29930</name>
</gene>
<organism evidence="1">
    <name type="scientific">marine sediment metagenome</name>
    <dbReference type="NCBI Taxonomy" id="412755"/>
    <lineage>
        <taxon>unclassified sequences</taxon>
        <taxon>metagenomes</taxon>
        <taxon>ecological metagenomes</taxon>
    </lineage>
</organism>